<evidence type="ECO:0000313" key="2">
    <source>
        <dbReference type="Proteomes" id="UP000003100"/>
    </source>
</evidence>
<dbReference type="HOGENOM" id="CLU_104975_0_0_9"/>
<dbReference type="Pfam" id="PF18988">
    <property type="entry name" value="DUF5721"/>
    <property type="match status" value="1"/>
</dbReference>
<reference evidence="1 2" key="2">
    <citation type="submission" date="2009-02" db="EMBL/GenBank/DDBJ databases">
        <title>Draft genome sequence of Blautia hydrogenotrophica DSM 10507 (Ruminococcus hydrogenotrophicus DSM 10507).</title>
        <authorList>
            <person name="Sudarsanam P."/>
            <person name="Ley R."/>
            <person name="Guruge J."/>
            <person name="Turnbaugh P.J."/>
            <person name="Mahowald M."/>
            <person name="Liep D."/>
            <person name="Gordon J."/>
        </authorList>
    </citation>
    <scope>NUCLEOTIDE SEQUENCE [LARGE SCALE GENOMIC DNA]</scope>
    <source>
        <strain evidence="2">DSM 10507 / JCM 14656 / S5a33</strain>
    </source>
</reference>
<dbReference type="Proteomes" id="UP000003100">
    <property type="component" value="Unassembled WGS sequence"/>
</dbReference>
<sequence length="180" mass="21179">MTELLLHFKRRICMIALQITDLKDFMNRLLKSDLFDPFWVVEVSITTYNTFLIDGSLHRDFLDSSALEILDKTKRTHSLWREVKPFCLSIIRGKHTPLHFKIVFQLSRENTNRMLSDSGISLAPEDISGLYLNFLFNGSQLTATTGTSYRIFTMDKTFDTIWDKMLIHYFKKHNISYEQL</sequence>
<comment type="caution">
    <text evidence="1">The sequence shown here is derived from an EMBL/GenBank/DDBJ whole genome shotgun (WGS) entry which is preliminary data.</text>
</comment>
<dbReference type="InterPro" id="IPR043779">
    <property type="entry name" value="DUF5721"/>
</dbReference>
<accession>C0CNK2</accession>
<gene>
    <name evidence="1" type="ORF">RUMHYD_02445</name>
</gene>
<dbReference type="eggNOG" id="ENOG5032RA4">
    <property type="taxonomic scope" value="Bacteria"/>
</dbReference>
<proteinExistence type="predicted"/>
<organism evidence="1 2">
    <name type="scientific">Blautia hydrogenotrophica (strain DSM 10507 / JCM 14656 / S5a33)</name>
    <name type="common">Ruminococcus hydrogenotrophicus</name>
    <dbReference type="NCBI Taxonomy" id="476272"/>
    <lineage>
        <taxon>Bacteria</taxon>
        <taxon>Bacillati</taxon>
        <taxon>Bacillota</taxon>
        <taxon>Clostridia</taxon>
        <taxon>Lachnospirales</taxon>
        <taxon>Lachnospiraceae</taxon>
        <taxon>Blautia</taxon>
    </lineage>
</organism>
<dbReference type="AlphaFoldDB" id="C0CNK2"/>
<dbReference type="PATRIC" id="fig|476272.21.peg.1876"/>
<name>C0CNK2_BLAHS</name>
<keyword evidence="2" id="KW-1185">Reference proteome</keyword>
<evidence type="ECO:0000313" key="1">
    <source>
        <dbReference type="EMBL" id="EEG48624.1"/>
    </source>
</evidence>
<protein>
    <submittedName>
        <fullName evidence="1">Uncharacterized protein</fullName>
    </submittedName>
</protein>
<reference evidence="1 2" key="1">
    <citation type="submission" date="2009-01" db="EMBL/GenBank/DDBJ databases">
        <authorList>
            <person name="Fulton L."/>
            <person name="Clifton S."/>
            <person name="Fulton B."/>
            <person name="Xu J."/>
            <person name="Minx P."/>
            <person name="Pepin K.H."/>
            <person name="Johnson M."/>
            <person name="Bhonagiri V."/>
            <person name="Nash W.E."/>
            <person name="Mardis E.R."/>
            <person name="Wilson R.K."/>
        </authorList>
    </citation>
    <scope>NUCLEOTIDE SEQUENCE [LARGE SCALE GENOMIC DNA]</scope>
    <source>
        <strain evidence="2">DSM 10507 / JCM 14656 / S5a33</strain>
    </source>
</reference>
<dbReference type="EMBL" id="ACBZ01000130">
    <property type="protein sequence ID" value="EEG48624.1"/>
    <property type="molecule type" value="Genomic_DNA"/>
</dbReference>